<sequence length="52" mass="5996">MLSLRHDVFEPMFPLVTAGTIHGCRILFTKHLKGTRPLVEKMSILYNENQVI</sequence>
<accession>A0A2P2PGJ6</accession>
<proteinExistence type="predicted"/>
<dbReference type="AlphaFoldDB" id="A0A2P2PGJ6"/>
<protein>
    <submittedName>
        <fullName evidence="1">Uncharacterized protein</fullName>
    </submittedName>
</protein>
<name>A0A2P2PGJ6_RHIMU</name>
<dbReference type="EMBL" id="GGEC01073382">
    <property type="protein sequence ID" value="MBX53866.1"/>
    <property type="molecule type" value="Transcribed_RNA"/>
</dbReference>
<evidence type="ECO:0000313" key="1">
    <source>
        <dbReference type="EMBL" id="MBX53866.1"/>
    </source>
</evidence>
<reference evidence="1" key="1">
    <citation type="submission" date="2018-02" db="EMBL/GenBank/DDBJ databases">
        <title>Rhizophora mucronata_Transcriptome.</title>
        <authorList>
            <person name="Meera S.P."/>
            <person name="Sreeshan A."/>
            <person name="Augustine A."/>
        </authorList>
    </citation>
    <scope>NUCLEOTIDE SEQUENCE</scope>
    <source>
        <tissue evidence="1">Leaf</tissue>
    </source>
</reference>
<organism evidence="1">
    <name type="scientific">Rhizophora mucronata</name>
    <name type="common">Asiatic mangrove</name>
    <dbReference type="NCBI Taxonomy" id="61149"/>
    <lineage>
        <taxon>Eukaryota</taxon>
        <taxon>Viridiplantae</taxon>
        <taxon>Streptophyta</taxon>
        <taxon>Embryophyta</taxon>
        <taxon>Tracheophyta</taxon>
        <taxon>Spermatophyta</taxon>
        <taxon>Magnoliopsida</taxon>
        <taxon>eudicotyledons</taxon>
        <taxon>Gunneridae</taxon>
        <taxon>Pentapetalae</taxon>
        <taxon>rosids</taxon>
        <taxon>fabids</taxon>
        <taxon>Malpighiales</taxon>
        <taxon>Rhizophoraceae</taxon>
        <taxon>Rhizophora</taxon>
    </lineage>
</organism>